<dbReference type="STRING" id="456900.A0A195CMI5"/>
<dbReference type="GO" id="GO:0005721">
    <property type="term" value="C:pericentric heterochromatin"/>
    <property type="evidence" value="ECO:0007669"/>
    <property type="project" value="TreeGrafter"/>
</dbReference>
<dbReference type="Pfam" id="PF00176">
    <property type="entry name" value="SNF2-rel_dom"/>
    <property type="match status" value="1"/>
</dbReference>
<dbReference type="SUPFAM" id="SSF52540">
    <property type="entry name" value="P-loop containing nucleoside triphosphate hydrolases"/>
    <property type="match status" value="2"/>
</dbReference>
<dbReference type="InterPro" id="IPR027417">
    <property type="entry name" value="P-loop_NTPase"/>
</dbReference>
<keyword evidence="4" id="KW-1185">Reference proteome</keyword>
<dbReference type="InterPro" id="IPR049730">
    <property type="entry name" value="SNF2/RAD54-like_C"/>
</dbReference>
<dbReference type="SMART" id="SM00490">
    <property type="entry name" value="HELICc"/>
    <property type="match status" value="1"/>
</dbReference>
<dbReference type="Proteomes" id="UP000078542">
    <property type="component" value="Unassembled WGS sequence"/>
</dbReference>
<dbReference type="GO" id="GO:0031508">
    <property type="term" value="P:pericentric heterochromatin formation"/>
    <property type="evidence" value="ECO:0007669"/>
    <property type="project" value="TreeGrafter"/>
</dbReference>
<dbReference type="GO" id="GO:0003682">
    <property type="term" value="F:chromatin binding"/>
    <property type="evidence" value="ECO:0007669"/>
    <property type="project" value="TreeGrafter"/>
</dbReference>
<dbReference type="AlphaFoldDB" id="A0A195CMI5"/>
<dbReference type="GO" id="GO:0006346">
    <property type="term" value="P:DNA methylation-dependent constitutive heterochromatin formation"/>
    <property type="evidence" value="ECO:0007669"/>
    <property type="project" value="TreeGrafter"/>
</dbReference>
<dbReference type="GO" id="GO:0044027">
    <property type="term" value="P:negative regulation of gene expression via chromosomal CpG island methylation"/>
    <property type="evidence" value="ECO:0007669"/>
    <property type="project" value="TreeGrafter"/>
</dbReference>
<dbReference type="InterPro" id="IPR000330">
    <property type="entry name" value="SNF2_N"/>
</dbReference>
<dbReference type="Gene3D" id="3.40.50.300">
    <property type="entry name" value="P-loop containing nucleotide triphosphate hydrolases"/>
    <property type="match status" value="2"/>
</dbReference>
<feature type="domain" description="Helicase C-terminal" evidence="2">
    <location>
        <begin position="238"/>
        <end position="400"/>
    </location>
</feature>
<evidence type="ECO:0000313" key="4">
    <source>
        <dbReference type="Proteomes" id="UP000078542"/>
    </source>
</evidence>
<evidence type="ECO:0000259" key="2">
    <source>
        <dbReference type="PROSITE" id="PS51194"/>
    </source>
</evidence>
<keyword evidence="3" id="KW-0347">Helicase</keyword>
<dbReference type="GO" id="GO:0005524">
    <property type="term" value="F:ATP binding"/>
    <property type="evidence" value="ECO:0007669"/>
    <property type="project" value="InterPro"/>
</dbReference>
<dbReference type="Pfam" id="PF00271">
    <property type="entry name" value="Helicase_C"/>
    <property type="match status" value="1"/>
</dbReference>
<accession>A0A195CMI5</accession>
<gene>
    <name evidence="3" type="ORF">ALC62_07236</name>
</gene>
<keyword evidence="1" id="KW-0378">Hydrolase</keyword>
<evidence type="ECO:0000313" key="3">
    <source>
        <dbReference type="EMBL" id="KYN01933.1"/>
    </source>
</evidence>
<dbReference type="Gene3D" id="3.40.50.10810">
    <property type="entry name" value="Tandem AAA-ATPase domain"/>
    <property type="match status" value="1"/>
</dbReference>
<name>A0A195CMI5_9HYME</name>
<dbReference type="PROSITE" id="PS51194">
    <property type="entry name" value="HELICASE_CTER"/>
    <property type="match status" value="1"/>
</dbReference>
<keyword evidence="3" id="KW-0547">Nucleotide-binding</keyword>
<dbReference type="GO" id="GO:0016787">
    <property type="term" value="F:hydrolase activity"/>
    <property type="evidence" value="ECO:0007669"/>
    <property type="project" value="UniProtKB-KW"/>
</dbReference>
<evidence type="ECO:0000256" key="1">
    <source>
        <dbReference type="ARBA" id="ARBA00022801"/>
    </source>
</evidence>
<dbReference type="InterPro" id="IPR038718">
    <property type="entry name" value="SNF2-like_sf"/>
</dbReference>
<keyword evidence="3" id="KW-0067">ATP-binding</keyword>
<dbReference type="GO" id="GO:0004386">
    <property type="term" value="F:helicase activity"/>
    <property type="evidence" value="ECO:0007669"/>
    <property type="project" value="UniProtKB-KW"/>
</dbReference>
<proteinExistence type="predicted"/>
<protein>
    <submittedName>
        <fullName evidence="3">Lymphocyte-specific helicase</fullName>
    </submittedName>
</protein>
<dbReference type="PANTHER" id="PTHR47161">
    <property type="entry name" value="LYMPHOID-SPECIFIC HELICASE"/>
    <property type="match status" value="1"/>
</dbReference>
<sequence>MNRLILTGTPLQNNLSELWALLNFLLPEIFDDLDTFESWFNVDELQHQHGTEKLLKQEEEKHVLSSLREILKPFMLRRVKSEVCLEIPPKKELIVYAPLTELQHDLYKAVLNHDIEMLSKIEKPNLIIPTVNGERPKRQCFMRSPYGSKTNKDTVLNSLVQTNDNIEQKSTNNLSKWKQYTDVTERKREFSVNISSHYRLPMYKKIVNHPYLVHYPLDPTGLPKIDDDLIKSSGKLLVLDAMLTKLKLQGHKILLFSTMTMILDMIEDYLMLRNYNYVRLDGHTEIEKRKQNISTFNNDPDMFLFLISIRAGGVGLNLMGADTVIIYDSDWNPQVDIQAMARCHRIGQTKPVVIYKLCTKGTVDEAIMKRADTKRMLEKIVMSKELSFDRNMLFDLKSLMESKEYKIITSEKEGRLATTRVSS</sequence>
<organism evidence="3 4">
    <name type="scientific">Cyphomyrmex costatus</name>
    <dbReference type="NCBI Taxonomy" id="456900"/>
    <lineage>
        <taxon>Eukaryota</taxon>
        <taxon>Metazoa</taxon>
        <taxon>Ecdysozoa</taxon>
        <taxon>Arthropoda</taxon>
        <taxon>Hexapoda</taxon>
        <taxon>Insecta</taxon>
        <taxon>Pterygota</taxon>
        <taxon>Neoptera</taxon>
        <taxon>Endopterygota</taxon>
        <taxon>Hymenoptera</taxon>
        <taxon>Apocrita</taxon>
        <taxon>Aculeata</taxon>
        <taxon>Formicoidea</taxon>
        <taxon>Formicidae</taxon>
        <taxon>Myrmicinae</taxon>
        <taxon>Cyphomyrmex</taxon>
    </lineage>
</organism>
<dbReference type="InterPro" id="IPR001650">
    <property type="entry name" value="Helicase_C-like"/>
</dbReference>
<dbReference type="EMBL" id="KQ977565">
    <property type="protein sequence ID" value="KYN01933.1"/>
    <property type="molecule type" value="Genomic_DNA"/>
</dbReference>
<dbReference type="CDD" id="cd18793">
    <property type="entry name" value="SF2_C_SNF"/>
    <property type="match status" value="1"/>
</dbReference>
<dbReference type="GO" id="GO:0005634">
    <property type="term" value="C:nucleus"/>
    <property type="evidence" value="ECO:0007669"/>
    <property type="project" value="TreeGrafter"/>
</dbReference>
<dbReference type="PANTHER" id="PTHR47161:SF1">
    <property type="entry name" value="LYMPHOID-SPECIFIC HELICASE"/>
    <property type="match status" value="1"/>
</dbReference>
<reference evidence="3 4" key="1">
    <citation type="submission" date="2016-03" db="EMBL/GenBank/DDBJ databases">
        <title>Cyphomyrmex costatus WGS genome.</title>
        <authorList>
            <person name="Nygaard S."/>
            <person name="Hu H."/>
            <person name="Boomsma J."/>
            <person name="Zhang G."/>
        </authorList>
    </citation>
    <scope>NUCLEOTIDE SEQUENCE [LARGE SCALE GENOMIC DNA]</scope>
    <source>
        <strain evidence="3">MS0001</strain>
        <tissue evidence="3">Whole body</tissue>
    </source>
</reference>